<protein>
    <submittedName>
        <fullName evidence="2">Saccharopine dehydrogenase</fullName>
    </submittedName>
</protein>
<evidence type="ECO:0000259" key="1">
    <source>
        <dbReference type="Pfam" id="PF03435"/>
    </source>
</evidence>
<dbReference type="PANTHER" id="PTHR43781:SF1">
    <property type="entry name" value="SACCHAROPINE DEHYDROGENASE"/>
    <property type="match status" value="1"/>
</dbReference>
<evidence type="ECO:0000313" key="2">
    <source>
        <dbReference type="EMBL" id="KIA59752.1"/>
    </source>
</evidence>
<dbReference type="Pfam" id="PF03435">
    <property type="entry name" value="Sacchrp_dh_NADP"/>
    <property type="match status" value="1"/>
</dbReference>
<gene>
    <name evidence="2" type="ORF">FG87_41210</name>
</gene>
<name>A0ABR4Z367_9NOCA</name>
<keyword evidence="3" id="KW-1185">Reference proteome</keyword>
<dbReference type="Proteomes" id="UP000031364">
    <property type="component" value="Unassembled WGS sequence"/>
</dbReference>
<sequence length="342" mass="35524">MPSSVAVFGAYGHTGRFIVAELVRRGWTPILSGRDEVRLRELAGAHPGLAVRPATIDDPAALDRALAGSVAVINAAGPFGDTVPAVVEAALRAGVHYVDVAAEVEVVAKTVATYQDRATAAGIVVAPAVAFYGGLGALLAGAAMADLPAADEIELAFALDSWVPTKGTREAGVASRGRRNGQRLVYRDGAFGLRDDAAPVSERTFPAPFGKQTVVGDFTTADSVTIPYHLKTAALHTYMTAAPLRDLASPDLTPPRPADEYGRSAQQFLVEVVVRSGSLRRHAVVAGRDIYASTAPIAVAALSHITSGGRAGVRTAGQLGDPGAILRALLPDHLDRLEFNAG</sequence>
<evidence type="ECO:0000313" key="3">
    <source>
        <dbReference type="Proteomes" id="UP000031364"/>
    </source>
</evidence>
<comment type="caution">
    <text evidence="2">The sequence shown here is derived from an EMBL/GenBank/DDBJ whole genome shotgun (WGS) entry which is preliminary data.</text>
</comment>
<organism evidence="2 3">
    <name type="scientific">Nocardia vulneris</name>
    <dbReference type="NCBI Taxonomy" id="1141657"/>
    <lineage>
        <taxon>Bacteria</taxon>
        <taxon>Bacillati</taxon>
        <taxon>Actinomycetota</taxon>
        <taxon>Actinomycetes</taxon>
        <taxon>Mycobacteriales</taxon>
        <taxon>Nocardiaceae</taxon>
        <taxon>Nocardia</taxon>
    </lineage>
</organism>
<dbReference type="RefSeq" id="WP_043682450.1">
    <property type="nucleotide sequence ID" value="NZ_BDCI01000034.1"/>
</dbReference>
<reference evidence="2 3" key="1">
    <citation type="journal article" date="2014" name="Int. J. Syst. Evol. Microbiol.">
        <title>Nocardia vulneris sp. nov., isolated from wounds of human patients in North America.</title>
        <authorList>
            <person name="Lasker B.A."/>
            <person name="Bell M."/>
            <person name="Klenk H.P."/>
            <person name="Sproer C."/>
            <person name="Schumann C."/>
            <person name="Schumann P."/>
            <person name="Brown J.M."/>
        </authorList>
    </citation>
    <scope>NUCLEOTIDE SEQUENCE [LARGE SCALE GENOMIC DNA]</scope>
    <source>
        <strain evidence="2 3">W9851</strain>
    </source>
</reference>
<dbReference type="InterPro" id="IPR005097">
    <property type="entry name" value="Sacchrp_dh_NADP-bd"/>
</dbReference>
<dbReference type="SUPFAM" id="SSF51735">
    <property type="entry name" value="NAD(P)-binding Rossmann-fold domains"/>
    <property type="match status" value="1"/>
</dbReference>
<dbReference type="Gene3D" id="3.40.50.720">
    <property type="entry name" value="NAD(P)-binding Rossmann-like Domain"/>
    <property type="match status" value="1"/>
</dbReference>
<dbReference type="InterPro" id="IPR036291">
    <property type="entry name" value="NAD(P)-bd_dom_sf"/>
</dbReference>
<dbReference type="EMBL" id="JNFP01000094">
    <property type="protein sequence ID" value="KIA59752.1"/>
    <property type="molecule type" value="Genomic_DNA"/>
</dbReference>
<dbReference type="PANTHER" id="PTHR43781">
    <property type="entry name" value="SACCHAROPINE DEHYDROGENASE"/>
    <property type="match status" value="1"/>
</dbReference>
<feature type="domain" description="Saccharopine dehydrogenase NADP binding" evidence="1">
    <location>
        <begin position="5"/>
        <end position="125"/>
    </location>
</feature>
<proteinExistence type="predicted"/>
<accession>A0ABR4Z367</accession>